<comment type="caution">
    <text evidence="15">The sequence shown here is derived from an EMBL/GenBank/DDBJ whole genome shotgun (WGS) entry which is preliminary data.</text>
</comment>
<keyword evidence="8 10" id="KW-0472">Membrane</keyword>
<keyword evidence="7 11" id="KW-0798">TonB box</keyword>
<keyword evidence="6" id="KW-0406">Ion transport</keyword>
<keyword evidence="2 10" id="KW-0813">Transport</keyword>
<evidence type="ECO:0000256" key="3">
    <source>
        <dbReference type="ARBA" id="ARBA00022452"/>
    </source>
</evidence>
<feature type="domain" description="TonB-dependent receptor-like beta-barrel" evidence="13">
    <location>
        <begin position="307"/>
        <end position="735"/>
    </location>
</feature>
<sequence>MDTRTKLATAVLLSAGATVCAHAQGVATDKLIDAITVTGLRERPGVDVPNTTASKTADELRTQNLFNPEDALKYLPNLTIRKRYIGDRNALIGGRSFSTLQPARGLVFMDGYLLSNFLGRFDAPRWNMVAPEEIERVDVLYGPYSAVYPGNSIGTTVAIRTRRPSDFETSVRTTAFSEHFDEYGLDDDYNGYQVSGYLGNRFDNGAWFTLAANRQDATGHPMQYYTVSANAAGQFPTVTGAATPVTGVRFDSDPQGRQRAVFGANSGAIDHTIQDQVKLRGGYAFTDWLEAEGFVSMWRNDTNNENRTLMRDAAGNEVWSGRVIADGITFNIPTNAFLPSTRKEEHRLWGTTLRTTRPDGWNGSLVYSRYDILEDTLVEGYRNGSGPAGSPDPTNTERDGTGWQTFEVQGVYTPFADDWTGGRHTLAIGYHRNEYELDNPVYNVTSGALTQNVFGQTRLEALYLQDEWQLADRWALTLGARYEEWSAFDGGQRAGTSVVSYPERNDSALSPKASLAYTLNDDWTLRLSAGRGVRFPTVPELFQGTSTAGTIVVNDPNLKPERSDSVDFTVERWFSWGKLRASLFQDDVRDSIFSQTNITVTPNVTNVQNVDRVRTRGIETAFSVALPTIESVSFDGSLAYARARILENDNYPVSVGNIWPRVPDWRGNLQAVWRPTDQWMTSLGIRYSGRMYNRLENDDINPDTYGGVSRFTMLDARVAYTMENNIELALGVDNLTDERAYQSHPYAGRTAFVEARWSFEGTR</sequence>
<dbReference type="InterPro" id="IPR012910">
    <property type="entry name" value="Plug_dom"/>
</dbReference>
<dbReference type="InterPro" id="IPR037066">
    <property type="entry name" value="Plug_dom_sf"/>
</dbReference>
<feature type="signal peptide" evidence="12">
    <location>
        <begin position="1"/>
        <end position="23"/>
    </location>
</feature>
<evidence type="ECO:0000259" key="14">
    <source>
        <dbReference type="Pfam" id="PF07715"/>
    </source>
</evidence>
<name>A0ABV8SMJ9_9GAMM</name>
<protein>
    <submittedName>
        <fullName evidence="15">TonB-dependent receptor</fullName>
    </submittedName>
</protein>
<evidence type="ECO:0000256" key="2">
    <source>
        <dbReference type="ARBA" id="ARBA00022448"/>
    </source>
</evidence>
<dbReference type="RefSeq" id="WP_380595712.1">
    <property type="nucleotide sequence ID" value="NZ_JBHSDU010000003.1"/>
</dbReference>
<evidence type="ECO:0000313" key="16">
    <source>
        <dbReference type="Proteomes" id="UP001595904"/>
    </source>
</evidence>
<keyword evidence="15" id="KW-0675">Receptor</keyword>
<dbReference type="Gene3D" id="2.40.170.20">
    <property type="entry name" value="TonB-dependent receptor, beta-barrel domain"/>
    <property type="match status" value="1"/>
</dbReference>
<evidence type="ECO:0000256" key="5">
    <source>
        <dbReference type="ARBA" id="ARBA00022729"/>
    </source>
</evidence>
<dbReference type="PROSITE" id="PS52016">
    <property type="entry name" value="TONB_DEPENDENT_REC_3"/>
    <property type="match status" value="1"/>
</dbReference>
<evidence type="ECO:0000259" key="13">
    <source>
        <dbReference type="Pfam" id="PF00593"/>
    </source>
</evidence>
<keyword evidence="3 10" id="KW-1134">Transmembrane beta strand</keyword>
<dbReference type="InterPro" id="IPR039426">
    <property type="entry name" value="TonB-dep_rcpt-like"/>
</dbReference>
<keyword evidence="16" id="KW-1185">Reference proteome</keyword>
<evidence type="ECO:0000256" key="6">
    <source>
        <dbReference type="ARBA" id="ARBA00023065"/>
    </source>
</evidence>
<feature type="domain" description="TonB-dependent receptor plug" evidence="14">
    <location>
        <begin position="47"/>
        <end position="154"/>
    </location>
</feature>
<evidence type="ECO:0000256" key="9">
    <source>
        <dbReference type="ARBA" id="ARBA00023237"/>
    </source>
</evidence>
<evidence type="ECO:0000256" key="10">
    <source>
        <dbReference type="PROSITE-ProRule" id="PRU01360"/>
    </source>
</evidence>
<proteinExistence type="inferred from homology"/>
<comment type="subcellular location">
    <subcellularLocation>
        <location evidence="1 10">Cell outer membrane</location>
        <topology evidence="1 10">Multi-pass membrane protein</topology>
    </subcellularLocation>
</comment>
<dbReference type="InterPro" id="IPR036942">
    <property type="entry name" value="Beta-barrel_TonB_sf"/>
</dbReference>
<dbReference type="Pfam" id="PF00593">
    <property type="entry name" value="TonB_dep_Rec_b-barrel"/>
    <property type="match status" value="1"/>
</dbReference>
<evidence type="ECO:0000256" key="8">
    <source>
        <dbReference type="ARBA" id="ARBA00023136"/>
    </source>
</evidence>
<evidence type="ECO:0000256" key="7">
    <source>
        <dbReference type="ARBA" id="ARBA00023077"/>
    </source>
</evidence>
<keyword evidence="4 10" id="KW-0812">Transmembrane</keyword>
<reference evidence="16" key="1">
    <citation type="journal article" date="2019" name="Int. J. Syst. Evol. Microbiol.">
        <title>The Global Catalogue of Microorganisms (GCM) 10K type strain sequencing project: providing services to taxonomists for standard genome sequencing and annotation.</title>
        <authorList>
            <consortium name="The Broad Institute Genomics Platform"/>
            <consortium name="The Broad Institute Genome Sequencing Center for Infectious Disease"/>
            <person name="Wu L."/>
            <person name="Ma J."/>
        </authorList>
    </citation>
    <scope>NUCLEOTIDE SEQUENCE [LARGE SCALE GENOMIC DNA]</scope>
    <source>
        <strain evidence="16">CGMCC 1.10759</strain>
    </source>
</reference>
<keyword evidence="9 10" id="KW-0998">Cell outer membrane</keyword>
<dbReference type="CDD" id="cd01347">
    <property type="entry name" value="ligand_gated_channel"/>
    <property type="match status" value="1"/>
</dbReference>
<gene>
    <name evidence="15" type="ORF">ACFPN2_05930</name>
</gene>
<dbReference type="SUPFAM" id="SSF56935">
    <property type="entry name" value="Porins"/>
    <property type="match status" value="1"/>
</dbReference>
<dbReference type="Proteomes" id="UP001595904">
    <property type="component" value="Unassembled WGS sequence"/>
</dbReference>
<dbReference type="PANTHER" id="PTHR30069">
    <property type="entry name" value="TONB-DEPENDENT OUTER MEMBRANE RECEPTOR"/>
    <property type="match status" value="1"/>
</dbReference>
<evidence type="ECO:0000256" key="12">
    <source>
        <dbReference type="SAM" id="SignalP"/>
    </source>
</evidence>
<dbReference type="EMBL" id="JBHSDU010000003">
    <property type="protein sequence ID" value="MFC4308616.1"/>
    <property type="molecule type" value="Genomic_DNA"/>
</dbReference>
<dbReference type="InterPro" id="IPR000531">
    <property type="entry name" value="Beta-barrel_TonB"/>
</dbReference>
<evidence type="ECO:0000313" key="15">
    <source>
        <dbReference type="EMBL" id="MFC4308616.1"/>
    </source>
</evidence>
<feature type="chain" id="PRO_5045495641" evidence="12">
    <location>
        <begin position="24"/>
        <end position="763"/>
    </location>
</feature>
<dbReference type="PANTHER" id="PTHR30069:SF53">
    <property type="entry name" value="COLICIN I RECEPTOR-RELATED"/>
    <property type="match status" value="1"/>
</dbReference>
<keyword evidence="5 12" id="KW-0732">Signal</keyword>
<dbReference type="Pfam" id="PF07715">
    <property type="entry name" value="Plug"/>
    <property type="match status" value="1"/>
</dbReference>
<organism evidence="15 16">
    <name type="scientific">Steroidobacter flavus</name>
    <dbReference type="NCBI Taxonomy" id="1842136"/>
    <lineage>
        <taxon>Bacteria</taxon>
        <taxon>Pseudomonadati</taxon>
        <taxon>Pseudomonadota</taxon>
        <taxon>Gammaproteobacteria</taxon>
        <taxon>Steroidobacterales</taxon>
        <taxon>Steroidobacteraceae</taxon>
        <taxon>Steroidobacter</taxon>
    </lineage>
</organism>
<dbReference type="Gene3D" id="2.170.130.10">
    <property type="entry name" value="TonB-dependent receptor, plug domain"/>
    <property type="match status" value="1"/>
</dbReference>
<evidence type="ECO:0000256" key="4">
    <source>
        <dbReference type="ARBA" id="ARBA00022692"/>
    </source>
</evidence>
<accession>A0ABV8SMJ9</accession>
<evidence type="ECO:0000256" key="1">
    <source>
        <dbReference type="ARBA" id="ARBA00004571"/>
    </source>
</evidence>
<comment type="similarity">
    <text evidence="10 11">Belongs to the TonB-dependent receptor family.</text>
</comment>
<evidence type="ECO:0000256" key="11">
    <source>
        <dbReference type="RuleBase" id="RU003357"/>
    </source>
</evidence>